<comment type="caution">
    <text evidence="2">The sequence shown here is derived from an EMBL/GenBank/DDBJ whole genome shotgun (WGS) entry which is preliminary data.</text>
</comment>
<dbReference type="EMBL" id="JBFALK010000026">
    <property type="protein sequence ID" value="MEV0974065.1"/>
    <property type="molecule type" value="Genomic_DNA"/>
</dbReference>
<protein>
    <submittedName>
        <fullName evidence="2">ABC-2 family transporter protein</fullName>
    </submittedName>
</protein>
<keyword evidence="1" id="KW-1133">Transmembrane helix</keyword>
<dbReference type="Proteomes" id="UP001551675">
    <property type="component" value="Unassembled WGS sequence"/>
</dbReference>
<accession>A0ABV3GQZ7</accession>
<keyword evidence="1" id="KW-0812">Transmembrane</keyword>
<feature type="transmembrane region" description="Helical" evidence="1">
    <location>
        <begin position="168"/>
        <end position="194"/>
    </location>
</feature>
<gene>
    <name evidence="2" type="ORF">AB0I59_36195</name>
</gene>
<feature type="transmembrane region" description="Helical" evidence="1">
    <location>
        <begin position="12"/>
        <end position="39"/>
    </location>
</feature>
<sequence>MRYSFRKHATYWGAAAAGAFTNTVFGVLRAYVLIALWQARPALGGYDVTDAVTFCFLTQAYIGPMQVFGGGLEITQRIRTGDIALDLVRPAPLLLWSLSEDLGRAGFLFFVRSVPPTIAGALLFGIGFPGEATVWAAFAVSFALGVVISFGWRYIVALATCWLRDDRGLAVMSLVLTTFFSGLMLPLVIFPGWLGTFARALPWSAMVQVPADIYLGKADIPGALGFQVMWAAVLLGLGALLTRAARRKVVVDGG</sequence>
<dbReference type="PANTHER" id="PTHR36832:SF2">
    <property type="entry name" value="INTEGRAL MEMBRANE PROTEIN"/>
    <property type="match status" value="1"/>
</dbReference>
<keyword evidence="1" id="KW-0472">Membrane</keyword>
<feature type="transmembrane region" description="Helical" evidence="1">
    <location>
        <begin position="51"/>
        <end position="69"/>
    </location>
</feature>
<proteinExistence type="predicted"/>
<dbReference type="InterPro" id="IPR010390">
    <property type="entry name" value="ABC-2_transporter-like"/>
</dbReference>
<keyword evidence="3" id="KW-1185">Reference proteome</keyword>
<feature type="transmembrane region" description="Helical" evidence="1">
    <location>
        <begin position="220"/>
        <end position="241"/>
    </location>
</feature>
<feature type="transmembrane region" description="Helical" evidence="1">
    <location>
        <begin position="107"/>
        <end position="128"/>
    </location>
</feature>
<dbReference type="PANTHER" id="PTHR36832">
    <property type="entry name" value="SLR1174 PROTEIN-RELATED"/>
    <property type="match status" value="1"/>
</dbReference>
<feature type="transmembrane region" description="Helical" evidence="1">
    <location>
        <begin position="134"/>
        <end position="156"/>
    </location>
</feature>
<dbReference type="Pfam" id="PF06182">
    <property type="entry name" value="ABC2_membrane_6"/>
    <property type="match status" value="1"/>
</dbReference>
<reference evidence="2 3" key="1">
    <citation type="submission" date="2024-06" db="EMBL/GenBank/DDBJ databases">
        <title>The Natural Products Discovery Center: Release of the First 8490 Sequenced Strains for Exploring Actinobacteria Biosynthetic Diversity.</title>
        <authorList>
            <person name="Kalkreuter E."/>
            <person name="Kautsar S.A."/>
            <person name="Yang D."/>
            <person name="Bader C.D."/>
            <person name="Teijaro C.N."/>
            <person name="Fluegel L."/>
            <person name="Davis C.M."/>
            <person name="Simpson J.R."/>
            <person name="Lauterbach L."/>
            <person name="Steele A.D."/>
            <person name="Gui C."/>
            <person name="Meng S."/>
            <person name="Li G."/>
            <person name="Viehrig K."/>
            <person name="Ye F."/>
            <person name="Su P."/>
            <person name="Kiefer A.F."/>
            <person name="Nichols A."/>
            <person name="Cepeda A.J."/>
            <person name="Yan W."/>
            <person name="Fan B."/>
            <person name="Jiang Y."/>
            <person name="Adhikari A."/>
            <person name="Zheng C.-J."/>
            <person name="Schuster L."/>
            <person name="Cowan T.M."/>
            <person name="Smanski M.J."/>
            <person name="Chevrette M.G."/>
            <person name="De Carvalho L.P.S."/>
            <person name="Shen B."/>
        </authorList>
    </citation>
    <scope>NUCLEOTIDE SEQUENCE [LARGE SCALE GENOMIC DNA]</scope>
    <source>
        <strain evidence="2 3">NPDC050100</strain>
    </source>
</reference>
<name>A0ABV3GQZ7_MICGL</name>
<organism evidence="2 3">
    <name type="scientific">Microtetraspora glauca</name>
    <dbReference type="NCBI Taxonomy" id="1996"/>
    <lineage>
        <taxon>Bacteria</taxon>
        <taxon>Bacillati</taxon>
        <taxon>Actinomycetota</taxon>
        <taxon>Actinomycetes</taxon>
        <taxon>Streptosporangiales</taxon>
        <taxon>Streptosporangiaceae</taxon>
        <taxon>Microtetraspora</taxon>
    </lineage>
</organism>
<evidence type="ECO:0000313" key="2">
    <source>
        <dbReference type="EMBL" id="MEV0974065.1"/>
    </source>
</evidence>
<dbReference type="RefSeq" id="WP_358140278.1">
    <property type="nucleotide sequence ID" value="NZ_JBFALK010000026.1"/>
</dbReference>
<evidence type="ECO:0000256" key="1">
    <source>
        <dbReference type="SAM" id="Phobius"/>
    </source>
</evidence>
<evidence type="ECO:0000313" key="3">
    <source>
        <dbReference type="Proteomes" id="UP001551675"/>
    </source>
</evidence>